<feature type="region of interest" description="Disordered" evidence="1">
    <location>
        <begin position="9"/>
        <end position="31"/>
    </location>
</feature>
<reference evidence="2 3" key="1">
    <citation type="submission" date="2011-01" db="EMBL/GenBank/DDBJ databases">
        <title>Complete sequence of plasmid1 of Streptomyces flavogriseus ATCC 33331.</title>
        <authorList>
            <consortium name="US DOE Joint Genome Institute"/>
            <person name="Lucas S."/>
            <person name="Copeland A."/>
            <person name="Lapidus A."/>
            <person name="Cheng J.-F."/>
            <person name="Goodwin L."/>
            <person name="Pitluck S."/>
            <person name="Davenport K."/>
            <person name="Detter J.C."/>
            <person name="Han C."/>
            <person name="Tapia R."/>
            <person name="Land M."/>
            <person name="Hauser L."/>
            <person name="Kyrpides N."/>
            <person name="Ivanova N."/>
            <person name="Ovchinnikova G."/>
            <person name="Pagani I."/>
            <person name="Brumm P."/>
            <person name="Mead D."/>
            <person name="Woyke T."/>
        </authorList>
    </citation>
    <scope>NUCLEOTIDE SEQUENCE [LARGE SCALE GENOMIC DNA]</scope>
    <source>
        <strain evidence="3">ATCC 33331 / IAF-45CD</strain>
        <plasmid evidence="2 3">pSFLA01</plasmid>
    </source>
</reference>
<name>A0A8D3WSW8_STRFA</name>
<evidence type="ECO:0000313" key="3">
    <source>
        <dbReference type="Proteomes" id="UP000002066"/>
    </source>
</evidence>
<dbReference type="InterPro" id="IPR051344">
    <property type="entry name" value="Vgb"/>
</dbReference>
<dbReference type="AlphaFoldDB" id="A0A8D3WSW8"/>
<dbReference type="PANTHER" id="PTHR40274">
    <property type="entry name" value="VIRGINIAMYCIN B LYASE"/>
    <property type="match status" value="1"/>
</dbReference>
<proteinExistence type="predicted"/>
<dbReference type="KEGG" id="sfa:Sfla_6582"/>
<dbReference type="Proteomes" id="UP000002066">
    <property type="component" value="Plasmid pSFLA01"/>
</dbReference>
<keyword evidence="2" id="KW-0378">Hydrolase</keyword>
<sequence length="336" mass="35735">MLAAVLVATGCESSGSGSRTDARSTPSASAAPAVIRLPPKAWPADVVLSQDGTLWVAESSLAAIAQIAPSGKVTQHPLPRDGGFAPRPSDLVPSPDGGIWYAAGDQLGHLSRSGKFTWWGDGGEVGNGPGAGPDVPGFPDALTLGPDDTVWYEHSAVGDKVFSRVDLKQGPTQITRLDTQFSVVAMTEGPDGAVWFTQSEEYDAKQREGIGRLTSDGKYRKWPLPANSSPGALVAGPDRALWFTDSAGISRIDTDGDLTRYPVRDATYLGDIVVGADKSLWFTADHRIGRLTTEGRMTLWPVPDAEDLGALVPLEDGSFWLADRKADVLRRFTPPQ</sequence>
<dbReference type="InterPro" id="IPR015943">
    <property type="entry name" value="WD40/YVTN_repeat-like_dom_sf"/>
</dbReference>
<protein>
    <submittedName>
        <fullName evidence="2">Hydrolase</fullName>
    </submittedName>
</protein>
<dbReference type="GO" id="GO:0016787">
    <property type="term" value="F:hydrolase activity"/>
    <property type="evidence" value="ECO:0007669"/>
    <property type="project" value="UniProtKB-KW"/>
</dbReference>
<dbReference type="Pfam" id="PF24684">
    <property type="entry name" value="Vgb_lyase"/>
    <property type="match status" value="1"/>
</dbReference>
<dbReference type="PANTHER" id="PTHR40274:SF3">
    <property type="entry name" value="VIRGINIAMYCIN B LYASE"/>
    <property type="match status" value="1"/>
</dbReference>
<dbReference type="Gene3D" id="2.130.10.10">
    <property type="entry name" value="YVTN repeat-like/Quinoprotein amine dehydrogenase"/>
    <property type="match status" value="1"/>
</dbReference>
<dbReference type="SUPFAM" id="SSF63825">
    <property type="entry name" value="YWTD domain"/>
    <property type="match status" value="1"/>
</dbReference>
<accession>A0A8D3WSW8</accession>
<keyword evidence="2" id="KW-0614">Plasmid</keyword>
<dbReference type="EMBL" id="CP002476">
    <property type="protein sequence ID" value="ADW07896.1"/>
    <property type="molecule type" value="Genomic_DNA"/>
</dbReference>
<evidence type="ECO:0000256" key="1">
    <source>
        <dbReference type="SAM" id="MobiDB-lite"/>
    </source>
</evidence>
<geneLocation type="plasmid" evidence="2 3">
    <name>pSFLA01</name>
</geneLocation>
<organism evidence="2 3">
    <name type="scientific">Streptomyces pratensis (strain ATCC 33331 / IAF-45CD)</name>
    <dbReference type="NCBI Taxonomy" id="591167"/>
    <lineage>
        <taxon>Bacteria</taxon>
        <taxon>Bacillati</taxon>
        <taxon>Actinomycetota</taxon>
        <taxon>Actinomycetes</taxon>
        <taxon>Kitasatosporales</taxon>
        <taxon>Streptomycetaceae</taxon>
        <taxon>Streptomyces</taxon>
    </lineage>
</organism>
<dbReference type="SUPFAM" id="SSF63829">
    <property type="entry name" value="Calcium-dependent phosphotriesterase"/>
    <property type="match status" value="1"/>
</dbReference>
<evidence type="ECO:0000313" key="2">
    <source>
        <dbReference type="EMBL" id="ADW07896.1"/>
    </source>
</evidence>
<gene>
    <name evidence="2" type="ORF">Sfla_6582</name>
</gene>
<dbReference type="OrthoDB" id="9812926at2"/>